<protein>
    <submittedName>
        <fullName evidence="1">Uncharacterized protein</fullName>
    </submittedName>
</protein>
<comment type="caution">
    <text evidence="1">The sequence shown here is derived from an EMBL/GenBank/DDBJ whole genome shotgun (WGS) entry which is preliminary data.</text>
</comment>
<accession>A0ACB0L9K0</accession>
<gene>
    <name evidence="1" type="ORF">MILVUS5_LOCUS30953</name>
</gene>
<proteinExistence type="predicted"/>
<evidence type="ECO:0000313" key="1">
    <source>
        <dbReference type="EMBL" id="CAJ2666094.1"/>
    </source>
</evidence>
<keyword evidence="2" id="KW-1185">Reference proteome</keyword>
<name>A0ACB0L9K0_TRIPR</name>
<dbReference type="Proteomes" id="UP001177021">
    <property type="component" value="Unassembled WGS sequence"/>
</dbReference>
<organism evidence="1 2">
    <name type="scientific">Trifolium pratense</name>
    <name type="common">Red clover</name>
    <dbReference type="NCBI Taxonomy" id="57577"/>
    <lineage>
        <taxon>Eukaryota</taxon>
        <taxon>Viridiplantae</taxon>
        <taxon>Streptophyta</taxon>
        <taxon>Embryophyta</taxon>
        <taxon>Tracheophyta</taxon>
        <taxon>Spermatophyta</taxon>
        <taxon>Magnoliopsida</taxon>
        <taxon>eudicotyledons</taxon>
        <taxon>Gunneridae</taxon>
        <taxon>Pentapetalae</taxon>
        <taxon>rosids</taxon>
        <taxon>fabids</taxon>
        <taxon>Fabales</taxon>
        <taxon>Fabaceae</taxon>
        <taxon>Papilionoideae</taxon>
        <taxon>50 kb inversion clade</taxon>
        <taxon>NPAAA clade</taxon>
        <taxon>Hologalegina</taxon>
        <taxon>IRL clade</taxon>
        <taxon>Trifolieae</taxon>
        <taxon>Trifolium</taxon>
    </lineage>
</organism>
<evidence type="ECO:0000313" key="2">
    <source>
        <dbReference type="Proteomes" id="UP001177021"/>
    </source>
</evidence>
<reference evidence="1" key="1">
    <citation type="submission" date="2023-10" db="EMBL/GenBank/DDBJ databases">
        <authorList>
            <person name="Rodriguez Cubillos JULIANA M."/>
            <person name="De Vega J."/>
        </authorList>
    </citation>
    <scope>NUCLEOTIDE SEQUENCE</scope>
</reference>
<sequence>MVKVYMFITYAMVIFFSIFISISRATCRNNADCQNYVCIDAGDVPICVFWVTEPEFKRTEFGVCACVEKVTKHKISG</sequence>
<dbReference type="EMBL" id="CASHSV030000513">
    <property type="protein sequence ID" value="CAJ2666094.1"/>
    <property type="molecule type" value="Genomic_DNA"/>
</dbReference>